<evidence type="ECO:0000256" key="1">
    <source>
        <dbReference type="SAM" id="MobiDB-lite"/>
    </source>
</evidence>
<dbReference type="FunFam" id="3.40.30.10:FF:000213">
    <property type="entry name" value="APD1p protein"/>
    <property type="match status" value="1"/>
</dbReference>
<dbReference type="PANTHER" id="PTHR31902">
    <property type="entry name" value="ACTIN PATCHES DISTAL PROTEIN 1"/>
    <property type="match status" value="1"/>
</dbReference>
<reference evidence="2 3" key="1">
    <citation type="submission" date="2022-03" db="EMBL/GenBank/DDBJ databases">
        <authorList>
            <person name="Nunn A."/>
            <person name="Chopra R."/>
            <person name="Nunn A."/>
            <person name="Contreras Garrido A."/>
        </authorList>
    </citation>
    <scope>NUCLEOTIDE SEQUENCE [LARGE SCALE GENOMIC DNA]</scope>
</reference>
<evidence type="ECO:0008006" key="4">
    <source>
        <dbReference type="Google" id="ProtNLM"/>
    </source>
</evidence>
<dbReference type="EMBL" id="OU466863">
    <property type="protein sequence ID" value="CAH2077862.1"/>
    <property type="molecule type" value="Genomic_DNA"/>
</dbReference>
<dbReference type="PANTHER" id="PTHR31902:SF14">
    <property type="entry name" value="ACTIN PATCHES DISTAL PROTEIN 1"/>
    <property type="match status" value="1"/>
</dbReference>
<keyword evidence="3" id="KW-1185">Reference proteome</keyword>
<dbReference type="AlphaFoldDB" id="A0AAU9T0R3"/>
<name>A0AAU9T0R3_THLAR</name>
<feature type="region of interest" description="Disordered" evidence="1">
    <location>
        <begin position="1"/>
        <end position="24"/>
    </location>
</feature>
<proteinExistence type="predicted"/>
<dbReference type="InterPro" id="IPR009737">
    <property type="entry name" value="Aim32/Apd1-like"/>
</dbReference>
<dbReference type="Proteomes" id="UP000836841">
    <property type="component" value="Chromosome 7"/>
</dbReference>
<accession>A0AAU9T0R3</accession>
<dbReference type="Pfam" id="PF06999">
    <property type="entry name" value="Suc_Fer-like"/>
    <property type="match status" value="1"/>
</dbReference>
<dbReference type="InterPro" id="IPR036249">
    <property type="entry name" value="Thioredoxin-like_sf"/>
</dbReference>
<dbReference type="CDD" id="cd03062">
    <property type="entry name" value="TRX_Fd_Sucrase"/>
    <property type="match status" value="1"/>
</dbReference>
<sequence length="483" mass="53275">MGSGRDRDDPISFTSNPSSASSPVTVSDYLDNFLGEPSSRSGSFQSESLLGGGGGDSFSDADFGFARPDFRSEQLAGTVQFYERHVFLCYKKPSVWPARIEAAEFDRLPRLLSAAVLARKGSMKKEYGIIEDTAPLLSFMCSGFTLFHVLMSVMKLGGNGVSDTRLTICEGHDGTETSNGDVLIFPDMIRYRQGSKRLTHFDVDTFVEEVLVKDGEWLPGNPELLKGSYVFVCSHGSRDRRCGVCGPSLVSRFREELDFYGLQGKVSVSPCSHIGGHKYAGNVIIYQSKIHRKVTGHWYGYMQPDDVPVLLEQHIIKGEIVDRLWRGEMGLSEDDQKKSQERRFQLNGAVNTVKNNGKLTQESSVHSADVSCCQSQASEPNGCCQQNGNSSSCCQDTSLMLSLETSEDNQLESENNTEKLTPGRKIAEKTFFRINSEKGSSTRKVCGIPTWLESWEREDTYAALAVACAAASVAVAYTCYKQL</sequence>
<dbReference type="SUPFAM" id="SSF52833">
    <property type="entry name" value="Thioredoxin-like"/>
    <property type="match status" value="1"/>
</dbReference>
<organism evidence="2 3">
    <name type="scientific">Thlaspi arvense</name>
    <name type="common">Field penny-cress</name>
    <dbReference type="NCBI Taxonomy" id="13288"/>
    <lineage>
        <taxon>Eukaryota</taxon>
        <taxon>Viridiplantae</taxon>
        <taxon>Streptophyta</taxon>
        <taxon>Embryophyta</taxon>
        <taxon>Tracheophyta</taxon>
        <taxon>Spermatophyta</taxon>
        <taxon>Magnoliopsida</taxon>
        <taxon>eudicotyledons</taxon>
        <taxon>Gunneridae</taxon>
        <taxon>Pentapetalae</taxon>
        <taxon>rosids</taxon>
        <taxon>malvids</taxon>
        <taxon>Brassicales</taxon>
        <taxon>Brassicaceae</taxon>
        <taxon>Thlaspideae</taxon>
        <taxon>Thlaspi</taxon>
    </lineage>
</organism>
<evidence type="ECO:0000313" key="3">
    <source>
        <dbReference type="Proteomes" id="UP000836841"/>
    </source>
</evidence>
<feature type="compositionally biased region" description="Low complexity" evidence="1">
    <location>
        <begin position="12"/>
        <end position="24"/>
    </location>
</feature>
<gene>
    <name evidence="2" type="ORF">TAV2_LOCUS24031</name>
</gene>
<evidence type="ECO:0000313" key="2">
    <source>
        <dbReference type="EMBL" id="CAH2077862.1"/>
    </source>
</evidence>
<feature type="compositionally biased region" description="Basic and acidic residues" evidence="1">
    <location>
        <begin position="1"/>
        <end position="10"/>
    </location>
</feature>
<dbReference type="Gene3D" id="3.40.30.10">
    <property type="entry name" value="Glutaredoxin"/>
    <property type="match status" value="1"/>
</dbReference>
<protein>
    <recommendedName>
        <fullName evidence="4">Altered inheritance of mitochondria protein 32</fullName>
    </recommendedName>
</protein>